<evidence type="ECO:0000313" key="3">
    <source>
        <dbReference type="Proteomes" id="UP000259030"/>
    </source>
</evidence>
<evidence type="ECO:0000313" key="2">
    <source>
        <dbReference type="EMBL" id="ASN83258.1"/>
    </source>
</evidence>
<dbReference type="KEGG" id="dfc:DFI_18850"/>
<gene>
    <name evidence="2" type="ORF">DFI_18850</name>
</gene>
<feature type="domain" description="Type II secretion system protein GspE N-terminal" evidence="1">
    <location>
        <begin position="181"/>
        <end position="259"/>
    </location>
</feature>
<keyword evidence="3" id="KW-1185">Reference proteome</keyword>
<evidence type="ECO:0000259" key="1">
    <source>
        <dbReference type="Pfam" id="PF05157"/>
    </source>
</evidence>
<dbReference type="Pfam" id="PF05157">
    <property type="entry name" value="MshEN"/>
    <property type="match status" value="1"/>
</dbReference>
<reference evidence="2 3" key="1">
    <citation type="submission" date="2017-05" db="EMBL/GenBank/DDBJ databases">
        <title>The complete genome sequence of Deinococcus ficus isolated from the rhizosphere of the Ficus religiosa L. in Taiwan.</title>
        <authorList>
            <person name="Wu K.-M."/>
            <person name="Liao T.-L."/>
            <person name="Liu Y.-M."/>
            <person name="Young C.-C."/>
            <person name="Tsai S.-F."/>
        </authorList>
    </citation>
    <scope>NUCLEOTIDE SEQUENCE [LARGE SCALE GENOMIC DNA]</scope>
    <source>
        <strain evidence="2 3">CC-FR2-10</strain>
        <plasmid evidence="3">pdfi3</plasmid>
    </source>
</reference>
<dbReference type="RefSeq" id="WP_027462701.1">
    <property type="nucleotide sequence ID" value="NZ_CP021084.1"/>
</dbReference>
<organism evidence="2 3">
    <name type="scientific">Deinococcus ficus</name>
    <dbReference type="NCBI Taxonomy" id="317577"/>
    <lineage>
        <taxon>Bacteria</taxon>
        <taxon>Thermotogati</taxon>
        <taxon>Deinococcota</taxon>
        <taxon>Deinococci</taxon>
        <taxon>Deinococcales</taxon>
        <taxon>Deinococcaceae</taxon>
        <taxon>Deinococcus</taxon>
    </lineage>
</organism>
<keyword evidence="2" id="KW-0614">Plasmid</keyword>
<dbReference type="AlphaFoldDB" id="A0A221T2X5"/>
<dbReference type="SUPFAM" id="SSF160246">
    <property type="entry name" value="EspE N-terminal domain-like"/>
    <property type="match status" value="1"/>
</dbReference>
<dbReference type="Proteomes" id="UP000259030">
    <property type="component" value="Plasmid pDFI3"/>
</dbReference>
<dbReference type="Gene3D" id="3.30.300.160">
    <property type="entry name" value="Type II secretion system, protein E, N-terminal domain"/>
    <property type="match status" value="1"/>
</dbReference>
<dbReference type="InterPro" id="IPR007831">
    <property type="entry name" value="T2SS_GspE_N"/>
</dbReference>
<accession>A0A221T2X5</accession>
<protein>
    <recommendedName>
        <fullName evidence="1">Type II secretion system protein GspE N-terminal domain-containing protein</fullName>
    </recommendedName>
</protein>
<name>A0A221T2X5_9DEIO</name>
<sequence>MTSVLESEFTLGHLLTLNHLDHEQFHRCQEEVKKGSNVINALSLFANDTEIWRQFALESEREFHPDHRSLRVMFSDLMTYDLVLRTGLLPHRERGPELQVVTYDPGMVDGPHPAFPGRVLKHALIPPSAWRTLFDLAYPQVLIKASMTEPEAVALVTFTQTGASIRMTPEQRAEVIALTRGYRFIDVRTDPVDPEVIGLINLSTKAMSSAYPHHLEGGNLVVLMSDPEDQEAIDRLYKQTRLRIIPAIVTRAIIDELLKKESAARPVEVST</sequence>
<geneLocation type="plasmid" evidence="3">
    <name>pdfi3</name>
</geneLocation>
<dbReference type="EMBL" id="CP021084">
    <property type="protein sequence ID" value="ASN83258.1"/>
    <property type="molecule type" value="Genomic_DNA"/>
</dbReference>
<dbReference type="InterPro" id="IPR037257">
    <property type="entry name" value="T2SS_E_N_sf"/>
</dbReference>
<proteinExistence type="predicted"/>